<keyword evidence="2" id="KW-0067">ATP-binding</keyword>
<comment type="caution">
    <text evidence="2">The sequence shown here is derived from an EMBL/GenBank/DDBJ whole genome shotgun (WGS) entry which is preliminary data.</text>
</comment>
<dbReference type="Gene3D" id="3.40.50.300">
    <property type="entry name" value="P-loop containing nucleotide triphosphate hydrolases"/>
    <property type="match status" value="2"/>
</dbReference>
<reference evidence="2 3" key="1">
    <citation type="submission" date="2024-07" db="EMBL/GenBank/DDBJ databases">
        <title>Draft Genome Sequence of Ferrimicrobium acidiphilum Strain YE2023, Isolated from a Pulp of Bioleach Reactor.</title>
        <authorList>
            <person name="Elkina Y.A."/>
            <person name="Bulaeva A.G."/>
            <person name="Beletsky A.V."/>
            <person name="Mardanov A.V."/>
        </authorList>
    </citation>
    <scope>NUCLEOTIDE SEQUENCE [LARGE SCALE GENOMIC DNA]</scope>
    <source>
        <strain evidence="2 3">YE2023</strain>
    </source>
</reference>
<feature type="domain" description="Helicase/UvrB N-terminal" evidence="1">
    <location>
        <begin position="93"/>
        <end position="333"/>
    </location>
</feature>
<evidence type="ECO:0000313" key="3">
    <source>
        <dbReference type="Proteomes" id="UP001560267"/>
    </source>
</evidence>
<evidence type="ECO:0000313" key="2">
    <source>
        <dbReference type="EMBL" id="MEX6430633.1"/>
    </source>
</evidence>
<dbReference type="RefSeq" id="WP_369084891.1">
    <property type="nucleotide sequence ID" value="NZ_JBFSHR010000067.1"/>
</dbReference>
<dbReference type="SUPFAM" id="SSF52540">
    <property type="entry name" value="P-loop containing nucleoside triphosphate hydrolases"/>
    <property type="match status" value="2"/>
</dbReference>
<evidence type="ECO:0000259" key="1">
    <source>
        <dbReference type="Pfam" id="PF04851"/>
    </source>
</evidence>
<organism evidence="2 3">
    <name type="scientific">Ferrimicrobium acidiphilum</name>
    <dbReference type="NCBI Taxonomy" id="121039"/>
    <lineage>
        <taxon>Bacteria</taxon>
        <taxon>Bacillati</taxon>
        <taxon>Actinomycetota</taxon>
        <taxon>Acidimicrobiia</taxon>
        <taxon>Acidimicrobiales</taxon>
        <taxon>Acidimicrobiaceae</taxon>
        <taxon>Ferrimicrobium</taxon>
    </lineage>
</organism>
<keyword evidence="2" id="KW-0347">Helicase</keyword>
<proteinExistence type="predicted"/>
<protein>
    <submittedName>
        <fullName evidence="2">DEAD/DEAH box helicase family protein</fullName>
    </submittedName>
</protein>
<keyword evidence="2" id="KW-0547">Nucleotide-binding</keyword>
<sequence>MPISPDFPKDPYVILPPAIRWYPGEKVSTPETANTLMPPLVSKIRQGVHEWRADGYQACSATTKALLLHWFDQSHEIEQLDGTTREFRYYFAQREAIEAAIWLYEVEGAKDPYSLMKYDSTGRVARGMFAEDWCRYVMKLATGVGKTKVLSLLMAWSYFHKLYESDSDLSTNFLLIAPNIIVLDRLKDDFEGLRIFKTDPVLPANGYGGRNWRDDFQVRVHIQDEVGQVSTTGNLFLTNIHRIYDGSAAPSLADADLTSYFLGPKPTGKTTDRGIDLGDVVRTLNDLVIFNDEAHHIHDPSLAWFHAIEDLSQRLRQKGSKLSAQFDVTATPRHDNGAVFVETVCSYPLVEAIRQGIVKTPVLPDEASRSKLIEHPSDSVAERFADHIKLGYLEWKKYHDELAPAGKKAILFVMTTVTQESDDVAQYMRREFPDLAESILVIHTNSKGDISEKSTRKAADELERLRAASRSIDDPSSPYKVVISVLMLREGWDVQNVVAMVGLRPFNASSNILPEQTLGRGLRRMFRDDPGLPEYVSIVGTPAFLDFVEGIRSEGVELGQVPMGPGTEPLGPLVIEIDSANPKKDVHGLDIEMPILSPRIERQTKDFGDIDPASMDRLALKIRQFTEQEQREIVFRELDTEEVTWMTNLGQDITPIPQALIAYFVNGIMRHLHSVGGQEILFGKMKAYITEYLFEMPVDLNDPNIVRNLSDSATRTALHDAFIKEINSLRILPAGTTSVVGQIRFSDIRPFETARRNYFFSVKSIFDKVVCDNDDELLFATFLEHKAQDVVSFIKNQVRNKFFCIEYFKSSGDMGDYFPDFIVKSTDGSIWIVETKGAEDVDALPKWDRLKLWCKDASAVDPAGRTFRPLYVLHDKFKRQSLSSFAELVSLFENAQPTR</sequence>
<dbReference type="EMBL" id="JBFSHR010000067">
    <property type="protein sequence ID" value="MEX6430633.1"/>
    <property type="molecule type" value="Genomic_DNA"/>
</dbReference>
<dbReference type="InterPro" id="IPR050742">
    <property type="entry name" value="Helicase_Restrict-Modif_Enz"/>
</dbReference>
<name>A0ABV3Y7V7_9ACTN</name>
<keyword evidence="3" id="KW-1185">Reference proteome</keyword>
<dbReference type="InterPro" id="IPR006935">
    <property type="entry name" value="Helicase/UvrB_N"/>
</dbReference>
<dbReference type="Pfam" id="PF04851">
    <property type="entry name" value="ResIII"/>
    <property type="match status" value="1"/>
</dbReference>
<gene>
    <name evidence="2" type="ORF">AB6A68_12425</name>
</gene>
<accession>A0ABV3Y7V7</accession>
<dbReference type="PANTHER" id="PTHR47396">
    <property type="entry name" value="TYPE I RESTRICTION ENZYME ECOKI R PROTEIN"/>
    <property type="match status" value="1"/>
</dbReference>
<dbReference type="GO" id="GO:0004386">
    <property type="term" value="F:helicase activity"/>
    <property type="evidence" value="ECO:0007669"/>
    <property type="project" value="UniProtKB-KW"/>
</dbReference>
<dbReference type="PANTHER" id="PTHR47396:SF1">
    <property type="entry name" value="ATP-DEPENDENT HELICASE IRC3-RELATED"/>
    <property type="match status" value="1"/>
</dbReference>
<dbReference type="Proteomes" id="UP001560267">
    <property type="component" value="Unassembled WGS sequence"/>
</dbReference>
<keyword evidence="2" id="KW-0378">Hydrolase</keyword>
<dbReference type="InterPro" id="IPR027417">
    <property type="entry name" value="P-loop_NTPase"/>
</dbReference>